<name>A0ABV0GIQ5_9BURK</name>
<accession>A0ABV0GIQ5</accession>
<keyword evidence="3" id="KW-1185">Reference proteome</keyword>
<feature type="compositionally biased region" description="Low complexity" evidence="1">
    <location>
        <begin position="198"/>
        <end position="210"/>
    </location>
</feature>
<proteinExistence type="predicted"/>
<dbReference type="RefSeq" id="WP_347612092.1">
    <property type="nucleotide sequence ID" value="NZ_JBDPZC010000010.1"/>
</dbReference>
<feature type="region of interest" description="Disordered" evidence="1">
    <location>
        <begin position="188"/>
        <end position="212"/>
    </location>
</feature>
<evidence type="ECO:0000313" key="3">
    <source>
        <dbReference type="Proteomes" id="UP001462640"/>
    </source>
</evidence>
<gene>
    <name evidence="2" type="ORF">ABDJ40_19405</name>
</gene>
<evidence type="ECO:0000313" key="2">
    <source>
        <dbReference type="EMBL" id="MEO3714941.1"/>
    </source>
</evidence>
<protein>
    <submittedName>
        <fullName evidence="2">Uncharacterized protein</fullName>
    </submittedName>
</protein>
<organism evidence="2 3">
    <name type="scientific">Roseateles flavus</name>
    <dbReference type="NCBI Taxonomy" id="3149041"/>
    <lineage>
        <taxon>Bacteria</taxon>
        <taxon>Pseudomonadati</taxon>
        <taxon>Pseudomonadota</taxon>
        <taxon>Betaproteobacteria</taxon>
        <taxon>Burkholderiales</taxon>
        <taxon>Sphaerotilaceae</taxon>
        <taxon>Roseateles</taxon>
    </lineage>
</organism>
<sequence>MNRLHAQWQRLFLAPGLSPQDGQTPPLTDAQGRTRALLLELARPADWRALAGVWQAVQQELGLPAPAIAVSGSEGFQLWFALAEPVEPATGLAFLQALSQRYLPDVAPRRLRLQAGASSDTALATLPPQLQAQAGQWSAFVSPDLAPVFADTPWLDVAPGADGQADLLAGLRCLSTEDLREATARLAPLHLDSESTEPRAAAPADPGAAARQTPQAFLSEVMNDASVPLALRIEAAKALLAHSR</sequence>
<dbReference type="Proteomes" id="UP001462640">
    <property type="component" value="Unassembled WGS sequence"/>
</dbReference>
<evidence type="ECO:0000256" key="1">
    <source>
        <dbReference type="SAM" id="MobiDB-lite"/>
    </source>
</evidence>
<reference evidence="2 3" key="1">
    <citation type="submission" date="2024-05" db="EMBL/GenBank/DDBJ databases">
        <title>Roseateles sp. 2.12 16S ribosomal RNA gene Genome sequencing and assembly.</title>
        <authorList>
            <person name="Woo H."/>
        </authorList>
    </citation>
    <scope>NUCLEOTIDE SEQUENCE [LARGE SCALE GENOMIC DNA]</scope>
    <source>
        <strain evidence="2 3">2.12</strain>
    </source>
</reference>
<comment type="caution">
    <text evidence="2">The sequence shown here is derived from an EMBL/GenBank/DDBJ whole genome shotgun (WGS) entry which is preliminary data.</text>
</comment>
<dbReference type="EMBL" id="JBDPZC010000010">
    <property type="protein sequence ID" value="MEO3714941.1"/>
    <property type="molecule type" value="Genomic_DNA"/>
</dbReference>